<dbReference type="Proteomes" id="UP001244011">
    <property type="component" value="Unassembled WGS sequence"/>
</dbReference>
<dbReference type="GO" id="GO:0006508">
    <property type="term" value="P:proteolysis"/>
    <property type="evidence" value="ECO:0007669"/>
    <property type="project" value="UniProtKB-KW"/>
</dbReference>
<dbReference type="InterPro" id="IPR029058">
    <property type="entry name" value="AB_hydrolase_fold"/>
</dbReference>
<feature type="signal peptide" evidence="6">
    <location>
        <begin position="1"/>
        <end position="21"/>
    </location>
</feature>
<evidence type="ECO:0000313" key="8">
    <source>
        <dbReference type="Proteomes" id="UP001244011"/>
    </source>
</evidence>
<sequence>MIMKPVLQWGVGFALLSQACAFKNGHHMLKRQLSPDDESPPDVPGYTATIPVDHFNTTDTRTFDNRYFVNDTYYKPGGPVILYDWGEAGISMDTLAMLLAEWDGTISAPMELAKALGGVVIAWEHRYYGASNPVPLNISEGEFTSSPVEYEGIPLGGLDDYQYLTIEQALADVAYFAKEVFNKTKLGSDNTVLAGTDATQHLDPYHTPWIWVGGSYPGNRAAWARIRNPEVVYAAWASSAPVETVADGSAYFNSIYRALPRNCTSDIQAVVDHIDEVFDSGDESSILDIKVAVYLSTQGVDGDGEWIQSNAADLSNTNVATGLFTLLMTMVQSFGITSTVQRFCDSMEAFNVDAYLGNASATSTDPVERFSTNLYNNGDGTPSDLGIAASNSVEIGLAAYLYGLNQYLDMFISEMMDKLGSEETSEYVFGDIHAWKWQVLTEIGGVMAVNGSSPLRLGSKLLNYTFYHETDMTGYFPGFAQSAFPDTPNTTYPNSLGGWNMKPSNVMWTNGEFDPWRAFSVMSLDQDLGAPKRKITQDIPKCGEAPSGTDIFGLLFAGAVHAEDISFRPGDSPRGSEDVANPPVKQSAELFIKAYLEWLPCFKASRTGEKGSGRCGTGSGN</sequence>
<dbReference type="RefSeq" id="XP_060281406.1">
    <property type="nucleotide sequence ID" value="XM_060431714.1"/>
</dbReference>
<feature type="chain" id="PRO_5042605947" evidence="6">
    <location>
        <begin position="22"/>
        <end position="621"/>
    </location>
</feature>
<keyword evidence="4" id="KW-0378">Hydrolase</keyword>
<dbReference type="PANTHER" id="PTHR11010:SF109">
    <property type="entry name" value="PEPTIDASE, FAMILY S28, PUTATIVE (AFU_ORTHOLOGUE AFUA_4G03790)-RELATED"/>
    <property type="match status" value="1"/>
</dbReference>
<dbReference type="PANTHER" id="PTHR11010">
    <property type="entry name" value="PROTEASE S28 PRO-X CARBOXYPEPTIDASE-RELATED"/>
    <property type="match status" value="1"/>
</dbReference>
<dbReference type="Pfam" id="PF05577">
    <property type="entry name" value="Peptidase_S28"/>
    <property type="match status" value="1"/>
</dbReference>
<keyword evidence="3 6" id="KW-0732">Signal</keyword>
<comment type="caution">
    <text evidence="7">The sequence shown here is derived from an EMBL/GenBank/DDBJ whole genome shotgun (WGS) entry which is preliminary data.</text>
</comment>
<evidence type="ECO:0000256" key="4">
    <source>
        <dbReference type="ARBA" id="ARBA00022801"/>
    </source>
</evidence>
<dbReference type="PROSITE" id="PS51257">
    <property type="entry name" value="PROKAR_LIPOPROTEIN"/>
    <property type="match status" value="1"/>
</dbReference>
<protein>
    <submittedName>
        <fullName evidence="7">Serine carboxypeptidase S28-domain-containing protein</fullName>
    </submittedName>
</protein>
<keyword evidence="5" id="KW-0325">Glycoprotein</keyword>
<evidence type="ECO:0000256" key="1">
    <source>
        <dbReference type="ARBA" id="ARBA00011079"/>
    </source>
</evidence>
<reference evidence="7" key="1">
    <citation type="submission" date="2023-06" db="EMBL/GenBank/DDBJ databases">
        <title>Genome-scale phylogeny and comparative genomics of the fungal order Sordariales.</title>
        <authorList>
            <consortium name="Lawrence Berkeley National Laboratory"/>
            <person name="Hensen N."/>
            <person name="Bonometti L."/>
            <person name="Westerberg I."/>
            <person name="Brannstrom I.O."/>
            <person name="Guillou S."/>
            <person name="Cros-Aarteil S."/>
            <person name="Calhoun S."/>
            <person name="Haridas S."/>
            <person name="Kuo A."/>
            <person name="Mondo S."/>
            <person name="Pangilinan J."/>
            <person name="Riley R."/>
            <person name="Labutti K."/>
            <person name="Andreopoulos B."/>
            <person name="Lipzen A."/>
            <person name="Chen C."/>
            <person name="Yanf M."/>
            <person name="Daum C."/>
            <person name="Ng V."/>
            <person name="Clum A."/>
            <person name="Steindorff A."/>
            <person name="Ohm R."/>
            <person name="Martin F."/>
            <person name="Silar P."/>
            <person name="Natvig D."/>
            <person name="Lalanne C."/>
            <person name="Gautier V."/>
            <person name="Ament-Velasquez S.L."/>
            <person name="Kruys A."/>
            <person name="Hutchinson M.I."/>
            <person name="Powell A.J."/>
            <person name="Barry K."/>
            <person name="Miller A.N."/>
            <person name="Grigoriev I.V."/>
            <person name="Debuchy R."/>
            <person name="Gladieux P."/>
            <person name="Thoren M.H."/>
            <person name="Johannesson H."/>
        </authorList>
    </citation>
    <scope>NUCLEOTIDE SEQUENCE</scope>
    <source>
        <strain evidence="7">8032-3</strain>
    </source>
</reference>
<evidence type="ECO:0000256" key="2">
    <source>
        <dbReference type="ARBA" id="ARBA00022670"/>
    </source>
</evidence>
<name>A0AAJ0FJA4_9PEZI</name>
<dbReference type="InterPro" id="IPR008758">
    <property type="entry name" value="Peptidase_S28"/>
</dbReference>
<proteinExistence type="inferred from homology"/>
<dbReference type="AlphaFoldDB" id="A0AAJ0FJA4"/>
<gene>
    <name evidence="7" type="ORF">QBC33DRAFT_593201</name>
</gene>
<accession>A0AAJ0FJA4</accession>
<comment type="similarity">
    <text evidence="1">Belongs to the peptidase S28 family.</text>
</comment>
<organism evidence="7 8">
    <name type="scientific">Phialemonium atrogriseum</name>
    <dbReference type="NCBI Taxonomy" id="1093897"/>
    <lineage>
        <taxon>Eukaryota</taxon>
        <taxon>Fungi</taxon>
        <taxon>Dikarya</taxon>
        <taxon>Ascomycota</taxon>
        <taxon>Pezizomycotina</taxon>
        <taxon>Sordariomycetes</taxon>
        <taxon>Sordariomycetidae</taxon>
        <taxon>Cephalothecales</taxon>
        <taxon>Cephalothecaceae</taxon>
        <taxon>Phialemonium</taxon>
    </lineage>
</organism>
<dbReference type="GeneID" id="85314901"/>
<dbReference type="EMBL" id="MU839016">
    <property type="protein sequence ID" value="KAK1765193.1"/>
    <property type="molecule type" value="Genomic_DNA"/>
</dbReference>
<evidence type="ECO:0000256" key="6">
    <source>
        <dbReference type="SAM" id="SignalP"/>
    </source>
</evidence>
<dbReference type="GO" id="GO:0008239">
    <property type="term" value="F:dipeptidyl-peptidase activity"/>
    <property type="evidence" value="ECO:0007669"/>
    <property type="project" value="TreeGrafter"/>
</dbReference>
<evidence type="ECO:0000256" key="3">
    <source>
        <dbReference type="ARBA" id="ARBA00022729"/>
    </source>
</evidence>
<evidence type="ECO:0000313" key="7">
    <source>
        <dbReference type="EMBL" id="KAK1765193.1"/>
    </source>
</evidence>
<dbReference type="SUPFAM" id="SSF53474">
    <property type="entry name" value="alpha/beta-Hydrolases"/>
    <property type="match status" value="1"/>
</dbReference>
<keyword evidence="8" id="KW-1185">Reference proteome</keyword>
<evidence type="ECO:0000256" key="5">
    <source>
        <dbReference type="ARBA" id="ARBA00023180"/>
    </source>
</evidence>
<dbReference type="Gene3D" id="3.40.50.1820">
    <property type="entry name" value="alpha/beta hydrolase"/>
    <property type="match status" value="2"/>
</dbReference>
<dbReference type="GO" id="GO:0004180">
    <property type="term" value="F:carboxypeptidase activity"/>
    <property type="evidence" value="ECO:0007669"/>
    <property type="project" value="UniProtKB-KW"/>
</dbReference>
<dbReference type="GO" id="GO:0070008">
    <property type="term" value="F:serine-type exopeptidase activity"/>
    <property type="evidence" value="ECO:0007669"/>
    <property type="project" value="InterPro"/>
</dbReference>
<keyword evidence="2" id="KW-0645">Protease</keyword>
<keyword evidence="7" id="KW-0121">Carboxypeptidase</keyword>